<organism evidence="2">
    <name type="scientific">Eucalyptus grandis</name>
    <name type="common">Flooded gum</name>
    <dbReference type="NCBI Taxonomy" id="71139"/>
    <lineage>
        <taxon>Eukaryota</taxon>
        <taxon>Viridiplantae</taxon>
        <taxon>Streptophyta</taxon>
        <taxon>Embryophyta</taxon>
        <taxon>Tracheophyta</taxon>
        <taxon>Spermatophyta</taxon>
        <taxon>Magnoliopsida</taxon>
        <taxon>eudicotyledons</taxon>
        <taxon>Gunneridae</taxon>
        <taxon>Pentapetalae</taxon>
        <taxon>rosids</taxon>
        <taxon>malvids</taxon>
        <taxon>Myrtales</taxon>
        <taxon>Myrtaceae</taxon>
        <taxon>Myrtoideae</taxon>
        <taxon>Eucalypteae</taxon>
        <taxon>Eucalyptus</taxon>
    </lineage>
</organism>
<reference evidence="2" key="1">
    <citation type="submission" date="2013-07" db="EMBL/GenBank/DDBJ databases">
        <title>The genome of Eucalyptus grandis.</title>
        <authorList>
            <person name="Schmutz J."/>
            <person name="Hayes R."/>
            <person name="Myburg A."/>
            <person name="Tuskan G."/>
            <person name="Grattapaglia D."/>
            <person name="Rokhsar D.S."/>
        </authorList>
    </citation>
    <scope>NUCLEOTIDE SEQUENCE</scope>
    <source>
        <tissue evidence="2">Leaf extractions</tissue>
    </source>
</reference>
<dbReference type="AlphaFoldDB" id="A0A058ZQU6"/>
<dbReference type="Gramene" id="KCW44147">
    <property type="protein sequence ID" value="KCW44147"/>
    <property type="gene ID" value="EUGRSUZ_L02440"/>
</dbReference>
<protein>
    <submittedName>
        <fullName evidence="2">Uncharacterized protein</fullName>
    </submittedName>
</protein>
<accession>A0A058ZQU6</accession>
<evidence type="ECO:0000313" key="2">
    <source>
        <dbReference type="EMBL" id="KCW44147.1"/>
    </source>
</evidence>
<dbReference type="EMBL" id="KK199665">
    <property type="protein sequence ID" value="KCW44148.1"/>
    <property type="molecule type" value="Genomic_DNA"/>
</dbReference>
<proteinExistence type="predicted"/>
<reference evidence="1" key="2">
    <citation type="journal article" date="2014" name="Nature">
        <title>The genome of Eucalyptus grandis.</title>
        <authorList>
            <person name="Myburg A.A."/>
            <person name="Grattapaglia D."/>
            <person name="Tuskan G.A."/>
            <person name="Hellsten U."/>
            <person name="Hayes R.D."/>
            <person name="Grimwood J."/>
            <person name="Jenkins J."/>
            <person name="Lindquist E."/>
            <person name="Tice H."/>
            <person name="Bauer D."/>
            <person name="Goodstein D.M."/>
            <person name="Dubchak I."/>
            <person name="Poliakov A."/>
            <person name="Mizrachi E."/>
            <person name="Kullan A.R."/>
            <person name="Hussey S.G."/>
            <person name="Pinard D."/>
            <person name="van der Merwe K."/>
            <person name="Singh P."/>
            <person name="van Jaarsveld I."/>
            <person name="Silva-Junior O.B."/>
            <person name="Togawa R.C."/>
            <person name="Pappas M.R."/>
            <person name="Faria D.A."/>
            <person name="Sansaloni C.P."/>
            <person name="Petroli C.D."/>
            <person name="Yang X."/>
            <person name="Ranjan P."/>
            <person name="Tschaplinski T.J."/>
            <person name="Ye C.Y."/>
            <person name="Li T."/>
            <person name="Sterck L."/>
            <person name="Vanneste K."/>
            <person name="Murat F."/>
            <person name="Soler M."/>
            <person name="Clemente H.S."/>
            <person name="Saidi N."/>
            <person name="Cassan-Wang H."/>
            <person name="Dunand C."/>
            <person name="Hefer C.A."/>
            <person name="Bornberg-Bauer E."/>
            <person name="Kersting A.R."/>
            <person name="Vining K."/>
            <person name="Amarasinghe V."/>
            <person name="Ranik M."/>
            <person name="Naithani S."/>
            <person name="Elser J."/>
            <person name="Boyd A.E."/>
            <person name="Liston A."/>
            <person name="Spatafora J.W."/>
            <person name="Dharmwardhana P."/>
            <person name="Raja R."/>
            <person name="Sullivan C."/>
            <person name="Romanel E."/>
            <person name="Alves-Ferreira M."/>
            <person name="Kulheim C."/>
            <person name="Foley W."/>
            <person name="Carocha V."/>
            <person name="Paiva J."/>
            <person name="Kudrna D."/>
            <person name="Brommonschenkel S.H."/>
            <person name="Pasquali G."/>
            <person name="Byrne M."/>
            <person name="Rigault P."/>
            <person name="Tibbits J."/>
            <person name="Spokevicius A."/>
            <person name="Jones R.C."/>
            <person name="Steane D.A."/>
            <person name="Vaillancourt R.E."/>
            <person name="Potts B.M."/>
            <person name="Joubert F."/>
            <person name="Barry K."/>
            <person name="Pappas G.J."/>
            <person name="Strauss S.H."/>
            <person name="Jaiswal P."/>
            <person name="Grima-Pettenati J."/>
            <person name="Salse J."/>
            <person name="Van de Peer Y."/>
            <person name="Rokhsar D.S."/>
            <person name="Schmutz J."/>
        </authorList>
    </citation>
    <scope>NUCLEOTIDE SEQUENCE</scope>
    <source>
        <tissue evidence="1">Leaf extractions</tissue>
    </source>
</reference>
<evidence type="ECO:0000313" key="1">
    <source>
        <dbReference type="EMBL" id="KAK2631792.1"/>
    </source>
</evidence>
<sequence>MFWWRVVMKVFCGLVREKHLFETTHFKLYLRHRVICCRNEALDSRCDQVEQMHLPPYGFTSIESSQLLPFNILIINRTCLNRSLFCCRNAPSGSASINKEVLLLRLNVRVTYKALV</sequence>
<name>A0A058ZQU6_EUCGR</name>
<evidence type="ECO:0000313" key="3">
    <source>
        <dbReference type="Proteomes" id="UP000030711"/>
    </source>
</evidence>
<reference evidence="1" key="4">
    <citation type="submission" date="2023-07" db="EMBL/GenBank/DDBJ databases">
        <authorList>
            <person name="Myburg A.A."/>
            <person name="Grattapaglia D."/>
            <person name="Tuskan G.A."/>
            <person name="Hellsten U."/>
            <person name="Hayes R.D."/>
            <person name="Grimwood J."/>
            <person name="Jenkins J."/>
            <person name="Lindquist E."/>
            <person name="Tice H."/>
            <person name="Bauer D."/>
            <person name="Goodstein D.M."/>
            <person name="Dubchak I."/>
            <person name="Poliakov A."/>
            <person name="Mizrachi E."/>
            <person name="Kullan A.R."/>
            <person name="Hussey S.G."/>
            <person name="Pinard D."/>
            <person name="Van D.M."/>
            <person name="Singh P."/>
            <person name="Van J.I."/>
            <person name="Silva-Junior O.B."/>
            <person name="Togawa R.C."/>
            <person name="Pappas M.R."/>
            <person name="Faria D.A."/>
            <person name="Sansaloni C.P."/>
            <person name="Petroli C.D."/>
            <person name="Yang X."/>
            <person name="Ranjan P."/>
            <person name="Tschaplinski T.J."/>
            <person name="Ye C.Y."/>
            <person name="Li T."/>
            <person name="Sterck L."/>
            <person name="Vanneste K."/>
            <person name="Murat F."/>
            <person name="Soler M."/>
            <person name="Clemente H.S."/>
            <person name="Saidi N."/>
            <person name="Cassan-Wang H."/>
            <person name="Dunand C."/>
            <person name="Hefer C.A."/>
            <person name="Bornberg-Bauer E."/>
            <person name="Kersting A.R."/>
            <person name="Vining K."/>
            <person name="Amarasinghe V."/>
            <person name="Ranik M."/>
            <person name="Naithani S."/>
            <person name="Elser J."/>
            <person name="Boyd A.E."/>
            <person name="Liston A."/>
            <person name="Spatafora J.W."/>
            <person name="Dharmwardhana P."/>
            <person name="Raja R."/>
            <person name="Sullivan C."/>
            <person name="Romanel E."/>
            <person name="Alves-Ferreira M."/>
            <person name="Kulheim C."/>
            <person name="Foley W."/>
            <person name="Carocha V."/>
            <person name="Paiva J."/>
            <person name="Kudrna D."/>
            <person name="Brommonschenkel S.H."/>
            <person name="Pasquali G."/>
            <person name="Byrne M."/>
            <person name="Rigault P."/>
            <person name="Tibbits J."/>
            <person name="Spokevicius A."/>
            <person name="Jones R.C."/>
            <person name="Steane D.A."/>
            <person name="Vaillancourt R.E."/>
            <person name="Potts B.M."/>
            <person name="Joubert F."/>
            <person name="Barry K."/>
            <person name="Pappas G.J."/>
            <person name="Strauss S.H."/>
            <person name="Jaiswal P."/>
            <person name="Grima-Pettenati J."/>
            <person name="Salse J."/>
            <person name="Van D.P."/>
            <person name="Rokhsar D.S."/>
            <person name="Schmutz J."/>
        </authorList>
    </citation>
    <scope>NUCLEOTIDE SEQUENCE</scope>
    <source>
        <tissue evidence="1">Leaf extractions</tissue>
    </source>
</reference>
<dbReference type="EMBL" id="MU849146">
    <property type="protein sequence ID" value="KAK2631792.1"/>
    <property type="molecule type" value="Genomic_DNA"/>
</dbReference>
<gene>
    <name evidence="2" type="ORF">EUGRSUZ_L02440</name>
</gene>
<reference evidence="1" key="3">
    <citation type="submission" date="2023-04" db="EMBL/GenBank/DDBJ databases">
        <title>WGS assembly of Eucalyptus grandis.</title>
        <authorList>
            <person name="Myburg A."/>
            <person name="Grattapaglia D."/>
            <person name="Tuskan G."/>
            <person name="Hellsten U."/>
            <person name="Hayes R."/>
            <person name="Grimwood J."/>
            <person name="Jenkins J."/>
            <person name="Lindquist E."/>
            <person name="Tice H."/>
            <person name="Bauer D."/>
            <person name="Goodstein D."/>
            <person name="Dubchak I."/>
            <person name="Poliakov A."/>
            <person name="Mizrachi E."/>
            <person name="Kullan A."/>
            <person name="Hussey S."/>
            <person name="Pinard D."/>
            <person name="Van D."/>
            <person name="Singh P."/>
            <person name="Van J."/>
            <person name="Silva-Junior O."/>
            <person name="Togawa R."/>
            <person name="Pappas M."/>
            <person name="Faria D."/>
            <person name="Sansaloni C."/>
            <person name="Petroli C."/>
            <person name="Yang X."/>
            <person name="Ranjan P."/>
            <person name="Tschaplinski T."/>
            <person name="Ye C."/>
            <person name="Li T."/>
            <person name="Sterck L."/>
            <person name="Vanneste K."/>
            <person name="Murat F."/>
            <person name="Soler M."/>
            <person name="Clemente H."/>
            <person name="Saidi N."/>
            <person name="Cassan-Wang H."/>
            <person name="Dunand C."/>
            <person name="Hefer C."/>
            <person name="Bornberg-Bauer E."/>
            <person name="Kersting A."/>
            <person name="Vining K."/>
            <person name="Amarasinghe V."/>
            <person name="Ranik M."/>
            <person name="Naithani S."/>
            <person name="Elser J."/>
            <person name="Boyd A."/>
            <person name="Liston A."/>
            <person name="Spatafora J."/>
            <person name="Dharmwardhana P."/>
            <person name="Raja R."/>
            <person name="Sullivan C."/>
            <person name="Romanel E."/>
            <person name="Alves-Ferreira M."/>
            <person name="Kulheim C."/>
            <person name="Foley W."/>
            <person name="Carocha V."/>
            <person name="Paiva J."/>
            <person name="Kudrna D."/>
            <person name="Brommonschenkel S."/>
            <person name="Pasquali G."/>
            <person name="Byrne M."/>
            <person name="Rigault P."/>
            <person name="Tibbits J."/>
            <person name="Spokevicius A."/>
            <person name="Jones R."/>
            <person name="Steane D."/>
            <person name="Vaillancourt R."/>
            <person name="Potts B."/>
            <person name="Joubert F."/>
            <person name="Barry K."/>
            <person name="Pappas G."/>
            <person name="Strauss S."/>
            <person name="Jaiswal P."/>
            <person name="Grima-Pettenati J."/>
            <person name="Salse J."/>
            <person name="Van D."/>
            <person name="Rokhsar D."/>
            <person name="Schmutz J."/>
        </authorList>
    </citation>
    <scope>NUCLEOTIDE SEQUENCE</scope>
    <source>
        <tissue evidence="1">Leaf extractions</tissue>
    </source>
</reference>
<dbReference type="Gramene" id="KCW44148">
    <property type="protein sequence ID" value="KCW44148"/>
    <property type="gene ID" value="EUGRSUZ_L02440"/>
</dbReference>
<keyword evidence="3" id="KW-1185">Reference proteome</keyword>
<dbReference type="Proteomes" id="UP000030711">
    <property type="component" value="Unassembled WGS sequence"/>
</dbReference>
<dbReference type="EMBL" id="MU849146">
    <property type="protein sequence ID" value="KAK2631793.1"/>
    <property type="molecule type" value="Genomic_DNA"/>
</dbReference>
<dbReference type="EMBL" id="KK199665">
    <property type="protein sequence ID" value="KCW44147.1"/>
    <property type="molecule type" value="Genomic_DNA"/>
</dbReference>